<keyword evidence="4" id="KW-1185">Reference proteome</keyword>
<dbReference type="AlphaFoldDB" id="A0AAW0AUD1"/>
<evidence type="ECO:0000313" key="3">
    <source>
        <dbReference type="EMBL" id="KAK7016279.1"/>
    </source>
</evidence>
<feature type="compositionally biased region" description="Polar residues" evidence="1">
    <location>
        <begin position="15"/>
        <end position="26"/>
    </location>
</feature>
<organism evidence="3 4">
    <name type="scientific">Favolaschia claudopus</name>
    <dbReference type="NCBI Taxonomy" id="2862362"/>
    <lineage>
        <taxon>Eukaryota</taxon>
        <taxon>Fungi</taxon>
        <taxon>Dikarya</taxon>
        <taxon>Basidiomycota</taxon>
        <taxon>Agaricomycotina</taxon>
        <taxon>Agaricomycetes</taxon>
        <taxon>Agaricomycetidae</taxon>
        <taxon>Agaricales</taxon>
        <taxon>Marasmiineae</taxon>
        <taxon>Mycenaceae</taxon>
        <taxon>Favolaschia</taxon>
    </lineage>
</organism>
<evidence type="ECO:0000313" key="4">
    <source>
        <dbReference type="Proteomes" id="UP001362999"/>
    </source>
</evidence>
<name>A0AAW0AUD1_9AGAR</name>
<reference evidence="3 4" key="1">
    <citation type="journal article" date="2024" name="J Genomics">
        <title>Draft genome sequencing and assembly of Favolaschia claudopus CIRM-BRFM 2984 isolated from oak limbs.</title>
        <authorList>
            <person name="Navarro D."/>
            <person name="Drula E."/>
            <person name="Chaduli D."/>
            <person name="Cazenave R."/>
            <person name="Ahrendt S."/>
            <person name="Wang J."/>
            <person name="Lipzen A."/>
            <person name="Daum C."/>
            <person name="Barry K."/>
            <person name="Grigoriev I.V."/>
            <person name="Favel A."/>
            <person name="Rosso M.N."/>
            <person name="Martin F."/>
        </authorList>
    </citation>
    <scope>NUCLEOTIDE SEQUENCE [LARGE SCALE GENOMIC DNA]</scope>
    <source>
        <strain evidence="3 4">CIRM-BRFM 2984</strain>
    </source>
</reference>
<evidence type="ECO:0000259" key="2">
    <source>
        <dbReference type="Pfam" id="PF00888"/>
    </source>
</evidence>
<proteinExistence type="predicted"/>
<dbReference type="InterPro" id="IPR036317">
    <property type="entry name" value="Cullin_homology_sf"/>
</dbReference>
<sequence length="252" mass="27208">MPADFSPRIHLYAASSPSLGTSTSQAAFPPSTEPRGRSPGASRLRSKYELYGIYTKPRRGLFGAQDTCIADASRVSLGSFRSQSAYLRRRSCVDVDEGKVVPAGVCVAVNSQTILLLTSHDTYTRYASDASKLKPPPNARSFKGEAGFAVSLDKACREFFHRNAATGSSAAQSPDLLAKHADMLLRQSNKVAGAVDLEGALKRWFFSHGMSALDEAEGCRSANEACGFEYTNKLQRMFTGMPLVSIFDALCS</sequence>
<gene>
    <name evidence="3" type="ORF">R3P38DRAFT_3203251</name>
</gene>
<comment type="caution">
    <text evidence="3">The sequence shown here is derived from an EMBL/GenBank/DDBJ whole genome shotgun (WGS) entry which is preliminary data.</text>
</comment>
<accession>A0AAW0AUD1</accession>
<feature type="domain" description="Cullin N-terminal" evidence="2">
    <location>
        <begin position="140"/>
        <end position="202"/>
    </location>
</feature>
<dbReference type="Pfam" id="PF00888">
    <property type="entry name" value="Cullin"/>
    <property type="match status" value="1"/>
</dbReference>
<dbReference type="Proteomes" id="UP001362999">
    <property type="component" value="Unassembled WGS sequence"/>
</dbReference>
<dbReference type="EMBL" id="JAWWNJ010000051">
    <property type="protein sequence ID" value="KAK7016279.1"/>
    <property type="molecule type" value="Genomic_DNA"/>
</dbReference>
<feature type="region of interest" description="Disordered" evidence="1">
    <location>
        <begin position="15"/>
        <end position="42"/>
    </location>
</feature>
<dbReference type="InterPro" id="IPR001373">
    <property type="entry name" value="Cullin_N"/>
</dbReference>
<dbReference type="SUPFAM" id="SSF75632">
    <property type="entry name" value="Cullin homology domain"/>
    <property type="match status" value="1"/>
</dbReference>
<protein>
    <recommendedName>
        <fullName evidence="2">Cullin N-terminal domain-containing protein</fullName>
    </recommendedName>
</protein>
<evidence type="ECO:0000256" key="1">
    <source>
        <dbReference type="SAM" id="MobiDB-lite"/>
    </source>
</evidence>